<protein>
    <recommendedName>
        <fullName evidence="8">DUF410 domain-containing protein</fullName>
    </recommendedName>
</protein>
<comment type="similarity">
    <text evidence="2">Belongs to the GET4 family.</text>
</comment>
<dbReference type="EMBL" id="LT553527">
    <property type="protein sequence ID" value="SAM01311.1"/>
    <property type="molecule type" value="Genomic_DNA"/>
</dbReference>
<dbReference type="PANTHER" id="PTHR12875">
    <property type="entry name" value="GOLGI TO ER TRAFFIC PROTEIN 4 HOMOLOG"/>
    <property type="match status" value="1"/>
</dbReference>
<dbReference type="OMA" id="LMDMMGM"/>
<evidence type="ECO:0008006" key="8">
    <source>
        <dbReference type="Google" id="ProtNLM"/>
    </source>
</evidence>
<feature type="region of interest" description="Disordered" evidence="5">
    <location>
        <begin position="302"/>
        <end position="325"/>
    </location>
</feature>
<evidence type="ECO:0000256" key="1">
    <source>
        <dbReference type="ARBA" id="ARBA00004514"/>
    </source>
</evidence>
<dbReference type="Pfam" id="PF04190">
    <property type="entry name" value="GET4"/>
    <property type="match status" value="1"/>
</dbReference>
<dbReference type="FunCoup" id="A0A163JHB8">
    <property type="interactions" value="579"/>
</dbReference>
<evidence type="ECO:0000313" key="7">
    <source>
        <dbReference type="Proteomes" id="UP000078561"/>
    </source>
</evidence>
<organism evidence="6">
    <name type="scientific">Absidia glauca</name>
    <name type="common">Pin mould</name>
    <dbReference type="NCBI Taxonomy" id="4829"/>
    <lineage>
        <taxon>Eukaryota</taxon>
        <taxon>Fungi</taxon>
        <taxon>Fungi incertae sedis</taxon>
        <taxon>Mucoromycota</taxon>
        <taxon>Mucoromycotina</taxon>
        <taxon>Mucoromycetes</taxon>
        <taxon>Mucorales</taxon>
        <taxon>Cunninghamellaceae</taxon>
        <taxon>Absidia</taxon>
    </lineage>
</organism>
<proteinExistence type="inferred from homology"/>
<dbReference type="FunFam" id="1.25.40.10:FF:000060">
    <property type="entry name" value="Golgi to ER traffic protein 4 homolog"/>
    <property type="match status" value="1"/>
</dbReference>
<dbReference type="GO" id="GO:0045048">
    <property type="term" value="P:protein insertion into ER membrane"/>
    <property type="evidence" value="ECO:0007669"/>
    <property type="project" value="InterPro"/>
</dbReference>
<sequence length="325" mass="36371">MAQKGTGKTLEKLKSSVNDGKYYEAHQMYRTVARRYNKQEKYSNSIKLLHDGAVSLLEHKQSGSGSDLANYMMDTYLLANLPVDEQSLDRVIDILELYPSTEVGRKSFLSKTFSWTKKNGEYSEGDPELHDYVGTMFYQEGQFPLAEEHLLVGTDHSAELLGRLSYTWAQQDTNNGHGIYIARVVLQYIAMKSVRHATLAFNSFIETAKLSIQGESDFRYSPAGETVKVATYNDSWLNFTQMVLLTVQRDAAALFKELKSTYAPMYHQHAGFDDLIDDIGAAFFNIQKPRKQGNMMQDLMNSLFAGGGGPPAPRQVAGSPSLGLD</sequence>
<accession>A0A163JHB8</accession>
<reference evidence="6" key="1">
    <citation type="submission" date="2016-04" db="EMBL/GenBank/DDBJ databases">
        <authorList>
            <person name="Evans L.H."/>
            <person name="Alamgir A."/>
            <person name="Owens N."/>
            <person name="Weber N.D."/>
            <person name="Virtaneva K."/>
            <person name="Barbian K."/>
            <person name="Babar A."/>
            <person name="Rosenke K."/>
        </authorList>
    </citation>
    <scope>NUCLEOTIDE SEQUENCE [LARGE SCALE GENOMIC DNA]</scope>
    <source>
        <strain evidence="6">CBS 101.48</strain>
    </source>
</reference>
<dbReference type="Gene3D" id="1.25.40.10">
    <property type="entry name" value="Tetratricopeptide repeat domain"/>
    <property type="match status" value="1"/>
</dbReference>
<dbReference type="AlphaFoldDB" id="A0A163JHB8"/>
<evidence type="ECO:0000256" key="4">
    <source>
        <dbReference type="ARBA" id="ARBA00022490"/>
    </source>
</evidence>
<keyword evidence="3" id="KW-0813">Transport</keyword>
<name>A0A163JHB8_ABSGL</name>
<dbReference type="InterPro" id="IPR011990">
    <property type="entry name" value="TPR-like_helical_dom_sf"/>
</dbReference>
<dbReference type="STRING" id="4829.A0A163JHB8"/>
<dbReference type="OrthoDB" id="10252405at2759"/>
<dbReference type="InParanoid" id="A0A163JHB8"/>
<evidence type="ECO:0000256" key="2">
    <source>
        <dbReference type="ARBA" id="ARBA00005351"/>
    </source>
</evidence>
<gene>
    <name evidence="6" type="primary">ABSGL_07052.1 scaffold 8717</name>
</gene>
<comment type="subcellular location">
    <subcellularLocation>
        <location evidence="1">Cytoplasm</location>
        <location evidence="1">Cytosol</location>
    </subcellularLocation>
</comment>
<dbReference type="PANTHER" id="PTHR12875:SF0">
    <property type="entry name" value="GOLGI TO ER TRAFFIC PROTEIN 4 HOMOLOG"/>
    <property type="match status" value="1"/>
</dbReference>
<dbReference type="GO" id="GO:0005829">
    <property type="term" value="C:cytosol"/>
    <property type="evidence" value="ECO:0007669"/>
    <property type="project" value="UniProtKB-SubCell"/>
</dbReference>
<evidence type="ECO:0000256" key="3">
    <source>
        <dbReference type="ARBA" id="ARBA00022448"/>
    </source>
</evidence>
<dbReference type="InterPro" id="IPR007317">
    <property type="entry name" value="GET4"/>
</dbReference>
<keyword evidence="4" id="KW-0963">Cytoplasm</keyword>
<keyword evidence="7" id="KW-1185">Reference proteome</keyword>
<dbReference type="Proteomes" id="UP000078561">
    <property type="component" value="Unassembled WGS sequence"/>
</dbReference>
<evidence type="ECO:0000313" key="6">
    <source>
        <dbReference type="EMBL" id="SAM01311.1"/>
    </source>
</evidence>
<evidence type="ECO:0000256" key="5">
    <source>
        <dbReference type="SAM" id="MobiDB-lite"/>
    </source>
</evidence>